<dbReference type="InterPro" id="IPR036388">
    <property type="entry name" value="WH-like_DNA-bd_sf"/>
</dbReference>
<keyword evidence="4 7" id="KW-0238">DNA-binding</keyword>
<dbReference type="InterPro" id="IPR016032">
    <property type="entry name" value="Sig_transdc_resp-reg_C-effctor"/>
</dbReference>
<evidence type="ECO:0000259" key="9">
    <source>
        <dbReference type="PROSITE" id="PS51755"/>
    </source>
</evidence>
<dbReference type="SUPFAM" id="SSF52172">
    <property type="entry name" value="CheY-like"/>
    <property type="match status" value="1"/>
</dbReference>
<evidence type="ECO:0000313" key="11">
    <source>
        <dbReference type="Proteomes" id="UP000636949"/>
    </source>
</evidence>
<keyword evidence="1 6" id="KW-0597">Phosphoprotein</keyword>
<evidence type="ECO:0000256" key="7">
    <source>
        <dbReference type="PROSITE-ProRule" id="PRU01091"/>
    </source>
</evidence>
<evidence type="ECO:0000256" key="6">
    <source>
        <dbReference type="PROSITE-ProRule" id="PRU00169"/>
    </source>
</evidence>
<evidence type="ECO:0000256" key="4">
    <source>
        <dbReference type="ARBA" id="ARBA00023125"/>
    </source>
</evidence>
<dbReference type="Gene3D" id="3.40.50.2300">
    <property type="match status" value="1"/>
</dbReference>
<keyword evidence="2" id="KW-0902">Two-component regulatory system</keyword>
<accession>A0A8J3E8X1</accession>
<proteinExistence type="predicted"/>
<dbReference type="PROSITE" id="PS51755">
    <property type="entry name" value="OMPR_PHOB"/>
    <property type="match status" value="1"/>
</dbReference>
<evidence type="ECO:0000256" key="5">
    <source>
        <dbReference type="ARBA" id="ARBA00023163"/>
    </source>
</evidence>
<protein>
    <submittedName>
        <fullName evidence="10">DNA-binding response regulator</fullName>
    </submittedName>
</protein>
<reference evidence="10" key="2">
    <citation type="submission" date="2020-09" db="EMBL/GenBank/DDBJ databases">
        <authorList>
            <person name="Sun Q."/>
            <person name="Zhou Y."/>
        </authorList>
    </citation>
    <scope>NUCLEOTIDE SEQUENCE</scope>
    <source>
        <strain evidence="10">CGMCC 1.15758</strain>
    </source>
</reference>
<dbReference type="PROSITE" id="PS50110">
    <property type="entry name" value="RESPONSE_REGULATORY"/>
    <property type="match status" value="1"/>
</dbReference>
<dbReference type="RefSeq" id="WP_117002420.1">
    <property type="nucleotide sequence ID" value="NZ_BMJS01000011.1"/>
</dbReference>
<dbReference type="GO" id="GO:0000976">
    <property type="term" value="F:transcription cis-regulatory region binding"/>
    <property type="evidence" value="ECO:0007669"/>
    <property type="project" value="TreeGrafter"/>
</dbReference>
<sequence length="237" mass="26963">MGQKKEMNINKVLIIDDDKGIADAVAHFFEQKLLFSSHASCGQDALEMLQKERFSAVILDLNLPDIYGIELCKSIRKELPDIPILILSANTGEVNRIIGLEAEANDYMEKPFNIHELYARVNNLIKFSMNNTSNQTKAIIFNSLSYHLHDKTLSSLSNKINLTQTEQRLLELFLTRPGQVISKHEIADKFGMADQSDSRSLDVIISRLRTKIDDKQANLLQTIRGHGYVFVGRLQYR</sequence>
<keyword evidence="11" id="KW-1185">Reference proteome</keyword>
<dbReference type="GO" id="GO:0006355">
    <property type="term" value="P:regulation of DNA-templated transcription"/>
    <property type="evidence" value="ECO:0007669"/>
    <property type="project" value="InterPro"/>
</dbReference>
<dbReference type="GO" id="GO:0000156">
    <property type="term" value="F:phosphorelay response regulator activity"/>
    <property type="evidence" value="ECO:0007669"/>
    <property type="project" value="TreeGrafter"/>
</dbReference>
<keyword evidence="3" id="KW-0805">Transcription regulation</keyword>
<evidence type="ECO:0000313" key="10">
    <source>
        <dbReference type="EMBL" id="GGF96773.1"/>
    </source>
</evidence>
<dbReference type="PANTHER" id="PTHR48111">
    <property type="entry name" value="REGULATOR OF RPOS"/>
    <property type="match status" value="1"/>
</dbReference>
<feature type="DNA-binding region" description="OmpR/PhoB-type" evidence="7">
    <location>
        <begin position="136"/>
        <end position="232"/>
    </location>
</feature>
<dbReference type="CDD" id="cd17574">
    <property type="entry name" value="REC_OmpR"/>
    <property type="match status" value="1"/>
</dbReference>
<comment type="caution">
    <text evidence="10">The sequence shown here is derived from an EMBL/GenBank/DDBJ whole genome shotgun (WGS) entry which is preliminary data.</text>
</comment>
<evidence type="ECO:0000256" key="1">
    <source>
        <dbReference type="ARBA" id="ARBA00022553"/>
    </source>
</evidence>
<evidence type="ECO:0000256" key="3">
    <source>
        <dbReference type="ARBA" id="ARBA00023015"/>
    </source>
</evidence>
<reference evidence="10" key="1">
    <citation type="journal article" date="2014" name="Int. J. Syst. Evol. Microbiol.">
        <title>Complete genome sequence of Corynebacterium casei LMG S-19264T (=DSM 44701T), isolated from a smear-ripened cheese.</title>
        <authorList>
            <consortium name="US DOE Joint Genome Institute (JGI-PGF)"/>
            <person name="Walter F."/>
            <person name="Albersmeier A."/>
            <person name="Kalinowski J."/>
            <person name="Ruckert C."/>
        </authorList>
    </citation>
    <scope>NUCLEOTIDE SEQUENCE</scope>
    <source>
        <strain evidence="10">CGMCC 1.15758</strain>
    </source>
</reference>
<dbReference type="SMART" id="SM00448">
    <property type="entry name" value="REC"/>
    <property type="match status" value="1"/>
</dbReference>
<dbReference type="InterPro" id="IPR039420">
    <property type="entry name" value="WalR-like"/>
</dbReference>
<evidence type="ECO:0000259" key="8">
    <source>
        <dbReference type="PROSITE" id="PS50110"/>
    </source>
</evidence>
<dbReference type="Gene3D" id="1.10.10.10">
    <property type="entry name" value="Winged helix-like DNA-binding domain superfamily/Winged helix DNA-binding domain"/>
    <property type="match status" value="1"/>
</dbReference>
<evidence type="ECO:0000256" key="2">
    <source>
        <dbReference type="ARBA" id="ARBA00023012"/>
    </source>
</evidence>
<dbReference type="InterPro" id="IPR001867">
    <property type="entry name" value="OmpR/PhoB-type_DNA-bd"/>
</dbReference>
<dbReference type="AlphaFoldDB" id="A0A8J3E8X1"/>
<dbReference type="InterPro" id="IPR011006">
    <property type="entry name" value="CheY-like_superfamily"/>
</dbReference>
<feature type="domain" description="OmpR/PhoB-type" evidence="9">
    <location>
        <begin position="136"/>
        <end position="232"/>
    </location>
</feature>
<dbReference type="InterPro" id="IPR001789">
    <property type="entry name" value="Sig_transdc_resp-reg_receiver"/>
</dbReference>
<feature type="domain" description="Response regulatory" evidence="8">
    <location>
        <begin position="11"/>
        <end position="125"/>
    </location>
</feature>
<dbReference type="PANTHER" id="PTHR48111:SF1">
    <property type="entry name" value="TWO-COMPONENT RESPONSE REGULATOR ORR33"/>
    <property type="match status" value="1"/>
</dbReference>
<name>A0A8J3E8X1_9GAMM</name>
<dbReference type="EMBL" id="BMJS01000011">
    <property type="protein sequence ID" value="GGF96773.1"/>
    <property type="molecule type" value="Genomic_DNA"/>
</dbReference>
<dbReference type="SUPFAM" id="SSF46894">
    <property type="entry name" value="C-terminal effector domain of the bipartite response regulators"/>
    <property type="match status" value="1"/>
</dbReference>
<dbReference type="Pfam" id="PF00072">
    <property type="entry name" value="Response_reg"/>
    <property type="match status" value="1"/>
</dbReference>
<dbReference type="GO" id="GO:0032993">
    <property type="term" value="C:protein-DNA complex"/>
    <property type="evidence" value="ECO:0007669"/>
    <property type="project" value="TreeGrafter"/>
</dbReference>
<dbReference type="Pfam" id="PF00486">
    <property type="entry name" value="Trans_reg_C"/>
    <property type="match status" value="1"/>
</dbReference>
<feature type="modified residue" description="4-aspartylphosphate" evidence="6">
    <location>
        <position position="60"/>
    </location>
</feature>
<dbReference type="OrthoDB" id="9802426at2"/>
<keyword evidence="5" id="KW-0804">Transcription</keyword>
<dbReference type="Proteomes" id="UP000636949">
    <property type="component" value="Unassembled WGS sequence"/>
</dbReference>
<dbReference type="CDD" id="cd00383">
    <property type="entry name" value="trans_reg_C"/>
    <property type="match status" value="1"/>
</dbReference>
<organism evidence="10 11">
    <name type="scientific">Cysteiniphilum litorale</name>
    <dbReference type="NCBI Taxonomy" id="2056700"/>
    <lineage>
        <taxon>Bacteria</taxon>
        <taxon>Pseudomonadati</taxon>
        <taxon>Pseudomonadota</taxon>
        <taxon>Gammaproteobacteria</taxon>
        <taxon>Thiotrichales</taxon>
        <taxon>Fastidiosibacteraceae</taxon>
        <taxon>Cysteiniphilum</taxon>
    </lineage>
</organism>
<gene>
    <name evidence="10" type="ORF">GCM10010995_12540</name>
</gene>
<dbReference type="GO" id="GO:0005829">
    <property type="term" value="C:cytosol"/>
    <property type="evidence" value="ECO:0007669"/>
    <property type="project" value="TreeGrafter"/>
</dbReference>
<dbReference type="SMART" id="SM00862">
    <property type="entry name" value="Trans_reg_C"/>
    <property type="match status" value="1"/>
</dbReference>